<sequence length="206" mass="22120">MSPEKTVNLKHISSYVLSRSDSDGDDKPASVAAKRSPVLDLVIPDSETRITSDDVGERDNDAISSSTGCTVGVSGRADEDLRQNVADDNSMCEMEDGPSEWPHSTDAKPNDMSLQMELPDPLITTEWIDSSEPGQGLHAGEKTRHPAHMMTVGTEGVQDVREKDDLAVSLASNKDGVCSEDEDKVSQQRTSAGNDDGNAVTLMTTE</sequence>
<feature type="region of interest" description="Disordered" evidence="1">
    <location>
        <begin position="171"/>
        <end position="206"/>
    </location>
</feature>
<evidence type="ECO:0000256" key="1">
    <source>
        <dbReference type="SAM" id="MobiDB-lite"/>
    </source>
</evidence>
<organism evidence="2 3">
    <name type="scientific">Rickenella mellea</name>
    <dbReference type="NCBI Taxonomy" id="50990"/>
    <lineage>
        <taxon>Eukaryota</taxon>
        <taxon>Fungi</taxon>
        <taxon>Dikarya</taxon>
        <taxon>Basidiomycota</taxon>
        <taxon>Agaricomycotina</taxon>
        <taxon>Agaricomycetes</taxon>
        <taxon>Hymenochaetales</taxon>
        <taxon>Rickenellaceae</taxon>
        <taxon>Rickenella</taxon>
    </lineage>
</organism>
<keyword evidence="3" id="KW-1185">Reference proteome</keyword>
<reference evidence="2 3" key="1">
    <citation type="submission" date="2018-06" db="EMBL/GenBank/DDBJ databases">
        <title>A transcriptomic atlas of mushroom development highlights an independent origin of complex multicellularity.</title>
        <authorList>
            <consortium name="DOE Joint Genome Institute"/>
            <person name="Krizsan K."/>
            <person name="Almasi E."/>
            <person name="Merenyi Z."/>
            <person name="Sahu N."/>
            <person name="Viragh M."/>
            <person name="Koszo T."/>
            <person name="Mondo S."/>
            <person name="Kiss B."/>
            <person name="Balint B."/>
            <person name="Kues U."/>
            <person name="Barry K."/>
            <person name="Hegedus J.C."/>
            <person name="Henrissat B."/>
            <person name="Johnson J."/>
            <person name="Lipzen A."/>
            <person name="Ohm R."/>
            <person name="Nagy I."/>
            <person name="Pangilinan J."/>
            <person name="Yan J."/>
            <person name="Xiong Y."/>
            <person name="Grigoriev I.V."/>
            <person name="Hibbett D.S."/>
            <person name="Nagy L.G."/>
        </authorList>
    </citation>
    <scope>NUCLEOTIDE SEQUENCE [LARGE SCALE GENOMIC DNA]</scope>
    <source>
        <strain evidence="2 3">SZMC22713</strain>
    </source>
</reference>
<dbReference type="AlphaFoldDB" id="A0A4Y7Q059"/>
<accession>A0A4Y7Q059</accession>
<feature type="compositionally biased region" description="Basic and acidic residues" evidence="1">
    <location>
        <begin position="51"/>
        <end position="61"/>
    </location>
</feature>
<feature type="compositionally biased region" description="Low complexity" evidence="1">
    <location>
        <begin position="64"/>
        <end position="75"/>
    </location>
</feature>
<dbReference type="Proteomes" id="UP000294933">
    <property type="component" value="Unassembled WGS sequence"/>
</dbReference>
<protein>
    <submittedName>
        <fullName evidence="2">Uncharacterized protein</fullName>
    </submittedName>
</protein>
<feature type="region of interest" description="Disordered" evidence="1">
    <location>
        <begin position="51"/>
        <end position="114"/>
    </location>
</feature>
<evidence type="ECO:0000313" key="2">
    <source>
        <dbReference type="EMBL" id="TDL20180.1"/>
    </source>
</evidence>
<evidence type="ECO:0000313" key="3">
    <source>
        <dbReference type="Proteomes" id="UP000294933"/>
    </source>
</evidence>
<feature type="region of interest" description="Disordered" evidence="1">
    <location>
        <begin position="126"/>
        <end position="149"/>
    </location>
</feature>
<dbReference type="EMBL" id="ML170190">
    <property type="protein sequence ID" value="TDL20180.1"/>
    <property type="molecule type" value="Genomic_DNA"/>
</dbReference>
<proteinExistence type="predicted"/>
<name>A0A4Y7Q059_9AGAM</name>
<dbReference type="VEuPathDB" id="FungiDB:BD410DRAFT_791278"/>
<gene>
    <name evidence="2" type="ORF">BD410DRAFT_791278</name>
</gene>